<evidence type="ECO:0000313" key="2">
    <source>
        <dbReference type="Proteomes" id="UP000031668"/>
    </source>
</evidence>
<comment type="caution">
    <text evidence="1">The sequence shown here is derived from an EMBL/GenBank/DDBJ whole genome shotgun (WGS) entry which is preliminary data.</text>
</comment>
<organism evidence="1 2">
    <name type="scientific">Thelohanellus kitauei</name>
    <name type="common">Myxosporean</name>
    <dbReference type="NCBI Taxonomy" id="669202"/>
    <lineage>
        <taxon>Eukaryota</taxon>
        <taxon>Metazoa</taxon>
        <taxon>Cnidaria</taxon>
        <taxon>Myxozoa</taxon>
        <taxon>Myxosporea</taxon>
        <taxon>Bivalvulida</taxon>
        <taxon>Platysporina</taxon>
        <taxon>Myxobolidae</taxon>
        <taxon>Thelohanellus</taxon>
    </lineage>
</organism>
<name>A0A0C2JNK0_THEKT</name>
<proteinExistence type="predicted"/>
<dbReference type="EMBL" id="JWZT01001927">
    <property type="protein sequence ID" value="KII70938.1"/>
    <property type="molecule type" value="Genomic_DNA"/>
</dbReference>
<protein>
    <submittedName>
        <fullName evidence="1">Uncharacterized protein</fullName>
    </submittedName>
</protein>
<keyword evidence="2" id="KW-1185">Reference proteome</keyword>
<evidence type="ECO:0000313" key="1">
    <source>
        <dbReference type="EMBL" id="KII70938.1"/>
    </source>
</evidence>
<reference evidence="1 2" key="1">
    <citation type="journal article" date="2014" name="Genome Biol. Evol.">
        <title>The genome of the myxosporean Thelohanellus kitauei shows adaptations to nutrient acquisition within its fish host.</title>
        <authorList>
            <person name="Yang Y."/>
            <person name="Xiong J."/>
            <person name="Zhou Z."/>
            <person name="Huo F."/>
            <person name="Miao W."/>
            <person name="Ran C."/>
            <person name="Liu Y."/>
            <person name="Zhang J."/>
            <person name="Feng J."/>
            <person name="Wang M."/>
            <person name="Wang M."/>
            <person name="Wang L."/>
            <person name="Yao B."/>
        </authorList>
    </citation>
    <scope>NUCLEOTIDE SEQUENCE [LARGE SCALE GENOMIC DNA]</scope>
    <source>
        <strain evidence="1">Wuqing</strain>
    </source>
</reference>
<dbReference type="OrthoDB" id="47328at2759"/>
<gene>
    <name evidence="1" type="ORF">RF11_10858</name>
</gene>
<accession>A0A0C2JNK0</accession>
<dbReference type="AlphaFoldDB" id="A0A0C2JNK0"/>
<sequence>MEVIELSPIQVSVMTLFYVAIDRIGSQIKGLKSIIESMTLNRVQLEILLQRPVSFFGDSVDICSKGAEAFEDTCIEGQARSFQIYWDNFRTLSKNILELLEVRVQKSVIHLDPKPWNTIYILACIVSVITNDALTTGPRAILESVFTEIYVT</sequence>
<dbReference type="Proteomes" id="UP000031668">
    <property type="component" value="Unassembled WGS sequence"/>
</dbReference>